<feature type="domain" description="HTH tetR-type" evidence="3">
    <location>
        <begin position="3"/>
        <end position="63"/>
    </location>
</feature>
<dbReference type="PROSITE" id="PS50977">
    <property type="entry name" value="HTH_TETR_2"/>
    <property type="match status" value="1"/>
</dbReference>
<dbReference type="Gene3D" id="1.10.357.10">
    <property type="entry name" value="Tetracycline Repressor, domain 2"/>
    <property type="match status" value="1"/>
</dbReference>
<evidence type="ECO:0000256" key="1">
    <source>
        <dbReference type="ARBA" id="ARBA00023125"/>
    </source>
</evidence>
<evidence type="ECO:0000259" key="3">
    <source>
        <dbReference type="PROSITE" id="PS50977"/>
    </source>
</evidence>
<dbReference type="Pfam" id="PF00440">
    <property type="entry name" value="TetR_N"/>
    <property type="match status" value="1"/>
</dbReference>
<protein>
    <submittedName>
        <fullName evidence="4">TetR family transcriptional regulator</fullName>
    </submittedName>
</protein>
<accession>A0A2N7AVN1</accession>
<keyword evidence="5" id="KW-1185">Reference proteome</keyword>
<dbReference type="Proteomes" id="UP000235649">
    <property type="component" value="Unassembled WGS sequence"/>
</dbReference>
<dbReference type="OrthoDB" id="9815924at2"/>
<name>A0A2N7AVN1_9LACO</name>
<comment type="caution">
    <text evidence="4">The sequence shown here is derived from an EMBL/GenBank/DDBJ whole genome shotgun (WGS) entry which is preliminary data.</text>
</comment>
<reference evidence="4 5" key="1">
    <citation type="submission" date="2017-05" db="EMBL/GenBank/DDBJ databases">
        <title>Lactobacillus nurukis nov., sp. nov., isolated from nuruk.</title>
        <authorList>
            <person name="Kim S.-J."/>
        </authorList>
    </citation>
    <scope>NUCLEOTIDE SEQUENCE [LARGE SCALE GENOMIC DNA]</scope>
    <source>
        <strain evidence="4 5">SYF10-1a</strain>
    </source>
</reference>
<dbReference type="GO" id="GO:0003677">
    <property type="term" value="F:DNA binding"/>
    <property type="evidence" value="ECO:0007669"/>
    <property type="project" value="UniProtKB-UniRule"/>
</dbReference>
<sequence length="184" mass="21457">MGKITKELILKTAQQLVEKQGMQKVTLAKVGQELGISHAALYKHFKNKQDLWTSLSLTWLDDILKDLFPFNTTAYTNKTDILHDWLWILTRQKMLAYQNDPIMFGIYTAYIDDNPKALEIHLNDLNNSLSNALKYSNLKDLQTIMRAFATFSSPKYAKTWNDQTQVHFEELWQIMKPGIKKLFN</sequence>
<evidence type="ECO:0000256" key="2">
    <source>
        <dbReference type="PROSITE-ProRule" id="PRU00335"/>
    </source>
</evidence>
<keyword evidence="1 2" id="KW-0238">DNA-binding</keyword>
<proteinExistence type="predicted"/>
<feature type="DNA-binding region" description="H-T-H motif" evidence="2">
    <location>
        <begin position="26"/>
        <end position="45"/>
    </location>
</feature>
<dbReference type="AlphaFoldDB" id="A0A2N7AVN1"/>
<dbReference type="InterPro" id="IPR023772">
    <property type="entry name" value="DNA-bd_HTH_TetR-type_CS"/>
</dbReference>
<dbReference type="PRINTS" id="PR00455">
    <property type="entry name" value="HTHTETR"/>
</dbReference>
<dbReference type="RefSeq" id="WP_102195741.1">
    <property type="nucleotide sequence ID" value="NZ_NIPR01000008.1"/>
</dbReference>
<dbReference type="InterPro" id="IPR001647">
    <property type="entry name" value="HTH_TetR"/>
</dbReference>
<dbReference type="SUPFAM" id="SSF46689">
    <property type="entry name" value="Homeodomain-like"/>
    <property type="match status" value="1"/>
</dbReference>
<evidence type="ECO:0000313" key="4">
    <source>
        <dbReference type="EMBL" id="PMD72213.1"/>
    </source>
</evidence>
<evidence type="ECO:0000313" key="5">
    <source>
        <dbReference type="Proteomes" id="UP000235649"/>
    </source>
</evidence>
<dbReference type="PROSITE" id="PS01081">
    <property type="entry name" value="HTH_TETR_1"/>
    <property type="match status" value="1"/>
</dbReference>
<dbReference type="PANTHER" id="PTHR43479:SF11">
    <property type="entry name" value="ACREF_ENVCD OPERON REPRESSOR-RELATED"/>
    <property type="match status" value="1"/>
</dbReference>
<gene>
    <name evidence="4" type="ORF">CBP76_04470</name>
</gene>
<dbReference type="InterPro" id="IPR050624">
    <property type="entry name" value="HTH-type_Tx_Regulator"/>
</dbReference>
<dbReference type="PANTHER" id="PTHR43479">
    <property type="entry name" value="ACREF/ENVCD OPERON REPRESSOR-RELATED"/>
    <property type="match status" value="1"/>
</dbReference>
<dbReference type="EMBL" id="NIPR01000008">
    <property type="protein sequence ID" value="PMD72213.1"/>
    <property type="molecule type" value="Genomic_DNA"/>
</dbReference>
<organism evidence="4 5">
    <name type="scientific">Companilactobacillus nuruki</name>
    <dbReference type="NCBI Taxonomy" id="1993540"/>
    <lineage>
        <taxon>Bacteria</taxon>
        <taxon>Bacillati</taxon>
        <taxon>Bacillota</taxon>
        <taxon>Bacilli</taxon>
        <taxon>Lactobacillales</taxon>
        <taxon>Lactobacillaceae</taxon>
        <taxon>Companilactobacillus</taxon>
    </lineage>
</organism>
<dbReference type="InterPro" id="IPR009057">
    <property type="entry name" value="Homeodomain-like_sf"/>
</dbReference>